<dbReference type="NCBIfam" id="NF009566">
    <property type="entry name" value="PRK13020.1"/>
    <property type="match status" value="1"/>
</dbReference>
<keyword evidence="8" id="KW-0677">Repeat</keyword>
<dbReference type="PROSITE" id="PS51177">
    <property type="entry name" value="LUMAZINE_BIND"/>
    <property type="match status" value="2"/>
</dbReference>
<evidence type="ECO:0000256" key="8">
    <source>
        <dbReference type="ARBA" id="ARBA00022737"/>
    </source>
</evidence>
<comment type="catalytic activity">
    <reaction evidence="1">
        <text>2 6,7-dimethyl-8-(1-D-ribityl)lumazine + H(+) = 5-amino-6-(D-ribitylamino)uracil + riboflavin</text>
        <dbReference type="Rhea" id="RHEA:20772"/>
        <dbReference type="ChEBI" id="CHEBI:15378"/>
        <dbReference type="ChEBI" id="CHEBI:15934"/>
        <dbReference type="ChEBI" id="CHEBI:57986"/>
        <dbReference type="ChEBI" id="CHEBI:58201"/>
        <dbReference type="EC" id="2.5.1.9"/>
    </reaction>
</comment>
<dbReference type="GO" id="GO:0009231">
    <property type="term" value="P:riboflavin biosynthetic process"/>
    <property type="evidence" value="ECO:0007669"/>
    <property type="project" value="UniProtKB-KW"/>
</dbReference>
<feature type="domain" description="Lumazine-binding" evidence="11">
    <location>
        <begin position="97"/>
        <end position="193"/>
    </location>
</feature>
<comment type="pathway">
    <text evidence="3">Cofactor biosynthesis; riboflavin biosynthesis; riboflavin from 2-hydroxy-3-oxobutyl phosphate and 5-amino-6-(D-ribitylamino)uracil: step 2/2.</text>
</comment>
<evidence type="ECO:0000259" key="11">
    <source>
        <dbReference type="PROSITE" id="PS51177"/>
    </source>
</evidence>
<accession>W4Q118</accession>
<dbReference type="OrthoDB" id="9788537at2"/>
<evidence type="ECO:0000256" key="6">
    <source>
        <dbReference type="ARBA" id="ARBA00022619"/>
    </source>
</evidence>
<comment type="caution">
    <text evidence="12">The sequence shown here is derived from an EMBL/GenBank/DDBJ whole genome shotgun (WGS) entry which is preliminary data.</text>
</comment>
<dbReference type="PIRSF" id="PIRSF000498">
    <property type="entry name" value="Riboflavin_syn_A"/>
    <property type="match status" value="1"/>
</dbReference>
<evidence type="ECO:0000256" key="10">
    <source>
        <dbReference type="PROSITE-ProRule" id="PRU00524"/>
    </source>
</evidence>
<keyword evidence="13" id="KW-1185">Reference proteome</keyword>
<dbReference type="NCBIfam" id="TIGR00187">
    <property type="entry name" value="ribE"/>
    <property type="match status" value="1"/>
</dbReference>
<evidence type="ECO:0000313" key="12">
    <source>
        <dbReference type="EMBL" id="GAE25640.1"/>
    </source>
</evidence>
<dbReference type="EC" id="2.5.1.9" evidence="4 9"/>
<evidence type="ECO:0000256" key="7">
    <source>
        <dbReference type="ARBA" id="ARBA00022679"/>
    </source>
</evidence>
<sequence>MFTGIIEEVGHIQEMRSTGESMIMKIGASNILEDVHLGDSISVNGVCLTVTSFTSTHFTVDVMPETVRATSLQSLGRGSKVNLERAMSAKGRFGGHFVSGHVDGTGTILAKTPEQNAVYYRIGINSNLRHYMIEKGSVAVDGTSLTIFAVDEESFTISIIPHTIEETIIGTKGVGEIVNIECDMVGKYIEQFLLRRSEVTPTKSRSSLTESFLSEHGYK</sequence>
<dbReference type="GO" id="GO:0004746">
    <property type="term" value="F:riboflavin synthase activity"/>
    <property type="evidence" value="ECO:0007669"/>
    <property type="project" value="UniProtKB-UniRule"/>
</dbReference>
<dbReference type="PANTHER" id="PTHR21098:SF12">
    <property type="entry name" value="RIBOFLAVIN SYNTHASE"/>
    <property type="match status" value="1"/>
</dbReference>
<dbReference type="InterPro" id="IPR017938">
    <property type="entry name" value="Riboflavin_synthase-like_b-brl"/>
</dbReference>
<organism evidence="12 13">
    <name type="scientific">Halalkalibacter wakoensis JCM 9140</name>
    <dbReference type="NCBI Taxonomy" id="1236970"/>
    <lineage>
        <taxon>Bacteria</taxon>
        <taxon>Bacillati</taxon>
        <taxon>Bacillota</taxon>
        <taxon>Bacilli</taxon>
        <taxon>Bacillales</taxon>
        <taxon>Bacillaceae</taxon>
        <taxon>Halalkalibacter</taxon>
    </lineage>
</organism>
<reference evidence="12" key="1">
    <citation type="journal article" date="2014" name="Genome Announc.">
        <title>Draft Genome Sequences of Three Alkaliphilic Bacillus Strains, Bacillus wakoensis JCM 9140T, Bacillus akibai JCM 9157T, and Bacillus hemicellulosilyticus JCM 9152T.</title>
        <authorList>
            <person name="Yuki M."/>
            <person name="Oshima K."/>
            <person name="Suda W."/>
            <person name="Oshida Y."/>
            <person name="Kitamura K."/>
            <person name="Iida T."/>
            <person name="Hattori M."/>
            <person name="Ohkuma M."/>
        </authorList>
    </citation>
    <scope>NUCLEOTIDE SEQUENCE [LARGE SCALE GENOMIC DNA]</scope>
    <source>
        <strain evidence="12">JCM 9140</strain>
    </source>
</reference>
<evidence type="ECO:0000256" key="4">
    <source>
        <dbReference type="ARBA" id="ARBA00012827"/>
    </source>
</evidence>
<dbReference type="RefSeq" id="WP_034744363.1">
    <property type="nucleotide sequence ID" value="NZ_BAUT01000012.1"/>
</dbReference>
<dbReference type="STRING" id="1236970.JCM9140_1647"/>
<dbReference type="EMBL" id="BAUT01000012">
    <property type="protein sequence ID" value="GAE25640.1"/>
    <property type="molecule type" value="Genomic_DNA"/>
</dbReference>
<dbReference type="FunFam" id="2.40.30.20:FF:000004">
    <property type="entry name" value="Riboflavin synthase, alpha subunit"/>
    <property type="match status" value="1"/>
</dbReference>
<proteinExistence type="predicted"/>
<evidence type="ECO:0000256" key="3">
    <source>
        <dbReference type="ARBA" id="ARBA00004887"/>
    </source>
</evidence>
<feature type="repeat" description="Lumazine-binding" evidence="10">
    <location>
        <begin position="97"/>
        <end position="193"/>
    </location>
</feature>
<dbReference type="Proteomes" id="UP000018890">
    <property type="component" value="Unassembled WGS sequence"/>
</dbReference>
<dbReference type="SUPFAM" id="SSF63380">
    <property type="entry name" value="Riboflavin synthase domain-like"/>
    <property type="match status" value="2"/>
</dbReference>
<dbReference type="NCBIfam" id="NF006767">
    <property type="entry name" value="PRK09289.1"/>
    <property type="match status" value="1"/>
</dbReference>
<evidence type="ECO:0000256" key="2">
    <source>
        <dbReference type="ARBA" id="ARBA00002803"/>
    </source>
</evidence>
<dbReference type="Pfam" id="PF00677">
    <property type="entry name" value="Lum_binding"/>
    <property type="match status" value="2"/>
</dbReference>
<keyword evidence="7" id="KW-0808">Transferase</keyword>
<dbReference type="FunFam" id="2.40.30.20:FF:000006">
    <property type="entry name" value="Riboflavin synthase, alpha subunit"/>
    <property type="match status" value="1"/>
</dbReference>
<dbReference type="Gene3D" id="2.40.30.20">
    <property type="match status" value="2"/>
</dbReference>
<keyword evidence="6" id="KW-0686">Riboflavin biosynthesis</keyword>
<dbReference type="CDD" id="cd00402">
    <property type="entry name" value="Riboflavin_synthase_like"/>
    <property type="match status" value="1"/>
</dbReference>
<evidence type="ECO:0000256" key="9">
    <source>
        <dbReference type="NCBIfam" id="TIGR00187"/>
    </source>
</evidence>
<feature type="domain" description="Lumazine-binding" evidence="11">
    <location>
        <begin position="1"/>
        <end position="96"/>
    </location>
</feature>
<feature type="repeat" description="Lumazine-binding" evidence="10">
    <location>
        <begin position="1"/>
        <end position="96"/>
    </location>
</feature>
<comment type="function">
    <text evidence="2">Catalyzes the dismutation of two molecules of 6,7-dimethyl-8-ribityllumazine, resulting in the formation of riboflavin and 5-amino-6-(D-ribitylamino)uracil.</text>
</comment>
<dbReference type="PANTHER" id="PTHR21098">
    <property type="entry name" value="RIBOFLAVIN SYNTHASE ALPHA CHAIN"/>
    <property type="match status" value="1"/>
</dbReference>
<dbReference type="AlphaFoldDB" id="W4Q118"/>
<gene>
    <name evidence="12" type="ORF">JCM9140_1647</name>
</gene>
<name>W4Q118_9BACI</name>
<evidence type="ECO:0000313" key="13">
    <source>
        <dbReference type="Proteomes" id="UP000018890"/>
    </source>
</evidence>
<dbReference type="InterPro" id="IPR001783">
    <property type="entry name" value="Lumazine-bd"/>
</dbReference>
<dbReference type="InterPro" id="IPR026017">
    <property type="entry name" value="Lumazine-bd_dom"/>
</dbReference>
<evidence type="ECO:0000256" key="5">
    <source>
        <dbReference type="ARBA" id="ARBA00013950"/>
    </source>
</evidence>
<protein>
    <recommendedName>
        <fullName evidence="5 9">Riboflavin synthase</fullName>
        <ecNumber evidence="4 9">2.5.1.9</ecNumber>
    </recommendedName>
</protein>
<evidence type="ECO:0000256" key="1">
    <source>
        <dbReference type="ARBA" id="ARBA00000968"/>
    </source>
</evidence>
<dbReference type="InterPro" id="IPR023366">
    <property type="entry name" value="ATP_synth_asu-like_sf"/>
</dbReference>